<name>A0ABU7J6J2_9GAMM</name>
<accession>A0ABU7J6J2</accession>
<organism evidence="12 13">
    <name type="scientific">Alkalimonas cellulosilytica</name>
    <dbReference type="NCBI Taxonomy" id="3058395"/>
    <lineage>
        <taxon>Bacteria</taxon>
        <taxon>Pseudomonadati</taxon>
        <taxon>Pseudomonadota</taxon>
        <taxon>Gammaproteobacteria</taxon>
        <taxon>Alkalimonas</taxon>
    </lineage>
</organism>
<evidence type="ECO:0000256" key="10">
    <source>
        <dbReference type="SAM" id="Phobius"/>
    </source>
</evidence>
<comment type="subcellular location">
    <subcellularLocation>
        <location evidence="1">Cell membrane</location>
        <topology evidence="1">Multi-pass membrane protein</topology>
    </subcellularLocation>
</comment>
<dbReference type="Pfam" id="PF08269">
    <property type="entry name" value="dCache_2"/>
    <property type="match status" value="1"/>
</dbReference>
<dbReference type="Gene3D" id="3.30.450.20">
    <property type="entry name" value="PAS domain"/>
    <property type="match status" value="1"/>
</dbReference>
<evidence type="ECO:0000259" key="11">
    <source>
        <dbReference type="PROSITE" id="PS50111"/>
    </source>
</evidence>
<dbReference type="InterPro" id="IPR033480">
    <property type="entry name" value="sCache_2"/>
</dbReference>
<keyword evidence="13" id="KW-1185">Reference proteome</keyword>
<dbReference type="InterPro" id="IPR004089">
    <property type="entry name" value="MCPsignal_dom"/>
</dbReference>
<dbReference type="InterPro" id="IPR004090">
    <property type="entry name" value="Chemotax_Me-accpt_rcpt"/>
</dbReference>
<evidence type="ECO:0000256" key="6">
    <source>
        <dbReference type="ARBA" id="ARBA00023224"/>
    </source>
</evidence>
<dbReference type="Proteomes" id="UP001336314">
    <property type="component" value="Unassembled WGS sequence"/>
</dbReference>
<evidence type="ECO:0000256" key="1">
    <source>
        <dbReference type="ARBA" id="ARBA00004651"/>
    </source>
</evidence>
<feature type="coiled-coil region" evidence="9">
    <location>
        <begin position="282"/>
        <end position="309"/>
    </location>
</feature>
<dbReference type="RefSeq" id="WP_330129214.1">
    <property type="nucleotide sequence ID" value="NZ_JAUHLI010000011.1"/>
</dbReference>
<dbReference type="PRINTS" id="PR00260">
    <property type="entry name" value="CHEMTRNSDUCR"/>
</dbReference>
<protein>
    <submittedName>
        <fullName evidence="12">Methyl-accepting chemotaxis protein</fullName>
    </submittedName>
</protein>
<dbReference type="InterPro" id="IPR004010">
    <property type="entry name" value="Double_Cache_2"/>
</dbReference>
<comment type="caution">
    <text evidence="12">The sequence shown here is derived from an EMBL/GenBank/DDBJ whole genome shotgun (WGS) entry which is preliminary data.</text>
</comment>
<feature type="transmembrane region" description="Helical" evidence="10">
    <location>
        <begin position="207"/>
        <end position="233"/>
    </location>
</feature>
<dbReference type="CDD" id="cd11386">
    <property type="entry name" value="MCP_signal"/>
    <property type="match status" value="1"/>
</dbReference>
<dbReference type="PROSITE" id="PS50111">
    <property type="entry name" value="CHEMOTAXIS_TRANSDUC_2"/>
    <property type="match status" value="1"/>
</dbReference>
<feature type="domain" description="Methyl-accepting transducer" evidence="11">
    <location>
        <begin position="295"/>
        <end position="531"/>
    </location>
</feature>
<evidence type="ECO:0000256" key="9">
    <source>
        <dbReference type="SAM" id="Coils"/>
    </source>
</evidence>
<evidence type="ECO:0000256" key="4">
    <source>
        <dbReference type="ARBA" id="ARBA00022989"/>
    </source>
</evidence>
<dbReference type="Gene3D" id="1.10.287.950">
    <property type="entry name" value="Methyl-accepting chemotaxis protein"/>
    <property type="match status" value="1"/>
</dbReference>
<dbReference type="SMART" id="SM01049">
    <property type="entry name" value="Cache_2"/>
    <property type="match status" value="1"/>
</dbReference>
<evidence type="ECO:0000256" key="5">
    <source>
        <dbReference type="ARBA" id="ARBA00023136"/>
    </source>
</evidence>
<dbReference type="SUPFAM" id="SSF58104">
    <property type="entry name" value="Methyl-accepting chemotaxis protein (MCP) signaling domain"/>
    <property type="match status" value="1"/>
</dbReference>
<keyword evidence="9" id="KW-0175">Coiled coil</keyword>
<comment type="similarity">
    <text evidence="7">Belongs to the methyl-accepting chemotaxis (MCP) protein family.</text>
</comment>
<dbReference type="EMBL" id="JAUHLI010000011">
    <property type="protein sequence ID" value="MEE2002140.1"/>
    <property type="molecule type" value="Genomic_DNA"/>
</dbReference>
<keyword evidence="5 10" id="KW-0472">Membrane</keyword>
<gene>
    <name evidence="12" type="ORF">QWY20_11820</name>
</gene>
<evidence type="ECO:0000313" key="12">
    <source>
        <dbReference type="EMBL" id="MEE2002140.1"/>
    </source>
</evidence>
<proteinExistence type="inferred from homology"/>
<dbReference type="SMART" id="SM00283">
    <property type="entry name" value="MA"/>
    <property type="match status" value="1"/>
</dbReference>
<keyword evidence="4 10" id="KW-1133">Transmembrane helix</keyword>
<keyword evidence="3 10" id="KW-0812">Transmembrane</keyword>
<keyword evidence="6 8" id="KW-0807">Transducer</keyword>
<reference evidence="12 13" key="1">
    <citation type="submission" date="2023-07" db="EMBL/GenBank/DDBJ databases">
        <title>Alkalimonas sp., MEB108 novel, alkaliphilic bacterium isolated from Lonar Lake, India.</title>
        <authorList>
            <person name="Joshi A."/>
            <person name="Thite S."/>
        </authorList>
    </citation>
    <scope>NUCLEOTIDE SEQUENCE [LARGE SCALE GENOMIC DNA]</scope>
    <source>
        <strain evidence="12 13">MEB108</strain>
    </source>
</reference>
<evidence type="ECO:0000256" key="8">
    <source>
        <dbReference type="PROSITE-ProRule" id="PRU00284"/>
    </source>
</evidence>
<keyword evidence="2" id="KW-1003">Cell membrane</keyword>
<dbReference type="PANTHER" id="PTHR32089">
    <property type="entry name" value="METHYL-ACCEPTING CHEMOTAXIS PROTEIN MCPB"/>
    <property type="match status" value="1"/>
</dbReference>
<sequence>MNFFSTVAGRLLTIPLLALIGFLLLASVALNALNRSLVEGREARVMAIIEAGLHLVQHYQQLEARGELSTEQAQQQALQAIKAIRYDGTEYIWINDMGRPIPRMIMHPTVPSLDGTILDRPNFMHATQMRSKDGSRSQRLDNANLFVSFVDAVNRYGSGFVEYEWPKPLAGGGVTEERYTKLSFVDRDPQWGWVLGSGIYIDDVKAAFWAVAARIALVVVLIIAVTVGLSLYIRQWLLAQLGGEVASARALVRQVAGGDFRAEFALKPGDNSSLLAALSGLVQRLRDIIRQQTEMAEQLAEQSEMLDETSQQTQQILQSVMDQTAQVATAVSEMTATCEDMARNAATAAQSAREADQQTRSGTKAVEDTILAIEALKQKIEQVGEVIQQLSKRSEEVGAVTDVIGNIAEQTNLLALNAAIEAARAGEMGRGFAVVADEVRTLASRSQESTQGINQRIQDIQHDSEQAVQSMASSQQETEQTIERSQQAGKTLAQINQAVSSITDVNDQLASATEELATVSATINENMEHIANAVQDTTAKSTELSGASQQLRSMAARMKASLQGFKL</sequence>
<evidence type="ECO:0000256" key="2">
    <source>
        <dbReference type="ARBA" id="ARBA00022475"/>
    </source>
</evidence>
<evidence type="ECO:0000256" key="7">
    <source>
        <dbReference type="ARBA" id="ARBA00029447"/>
    </source>
</evidence>
<evidence type="ECO:0000313" key="13">
    <source>
        <dbReference type="Proteomes" id="UP001336314"/>
    </source>
</evidence>
<evidence type="ECO:0000256" key="3">
    <source>
        <dbReference type="ARBA" id="ARBA00022692"/>
    </source>
</evidence>
<dbReference type="Pfam" id="PF00015">
    <property type="entry name" value="MCPsignal"/>
    <property type="match status" value="1"/>
</dbReference>
<dbReference type="PANTHER" id="PTHR32089:SF120">
    <property type="entry name" value="METHYL-ACCEPTING CHEMOTAXIS PROTEIN TLPQ"/>
    <property type="match status" value="1"/>
</dbReference>